<dbReference type="EC" id="2.3.1.50" evidence="3"/>
<dbReference type="InterPro" id="IPR001917">
    <property type="entry name" value="Aminotrans_II_pyridoxalP_BS"/>
</dbReference>
<organism evidence="9 10">
    <name type="scientific">Malassezia brasiliensis</name>
    <dbReference type="NCBI Taxonomy" id="1821822"/>
    <lineage>
        <taxon>Eukaryota</taxon>
        <taxon>Fungi</taxon>
        <taxon>Dikarya</taxon>
        <taxon>Basidiomycota</taxon>
        <taxon>Ustilaginomycotina</taxon>
        <taxon>Malasseziomycetes</taxon>
        <taxon>Malasseziales</taxon>
        <taxon>Malasseziaceae</taxon>
        <taxon>Malassezia</taxon>
    </lineage>
</organism>
<accession>A0AAF0ISU5</accession>
<comment type="catalytic activity">
    <reaction evidence="6">
        <text>L-serine + hexadecanoyl-CoA + H(+) = 3-oxosphinganine + CO2 + CoA</text>
        <dbReference type="Rhea" id="RHEA:14761"/>
        <dbReference type="ChEBI" id="CHEBI:15378"/>
        <dbReference type="ChEBI" id="CHEBI:16526"/>
        <dbReference type="ChEBI" id="CHEBI:33384"/>
        <dbReference type="ChEBI" id="CHEBI:57287"/>
        <dbReference type="ChEBI" id="CHEBI:57379"/>
        <dbReference type="ChEBI" id="CHEBI:58299"/>
        <dbReference type="EC" id="2.3.1.50"/>
    </reaction>
</comment>
<evidence type="ECO:0000313" key="9">
    <source>
        <dbReference type="EMBL" id="WFC95313.1"/>
    </source>
</evidence>
<dbReference type="GO" id="GO:0046512">
    <property type="term" value="P:sphingosine biosynthetic process"/>
    <property type="evidence" value="ECO:0007669"/>
    <property type="project" value="TreeGrafter"/>
</dbReference>
<dbReference type="GO" id="GO:0016020">
    <property type="term" value="C:membrane"/>
    <property type="evidence" value="ECO:0007669"/>
    <property type="project" value="GOC"/>
</dbReference>
<dbReference type="InterPro" id="IPR015422">
    <property type="entry name" value="PyrdxlP-dep_Trfase_small"/>
</dbReference>
<comment type="cofactor">
    <cofactor evidence="1 7">
        <name>pyridoxal 5'-phosphate</name>
        <dbReference type="ChEBI" id="CHEBI:597326"/>
    </cofactor>
</comment>
<evidence type="ECO:0000256" key="4">
    <source>
        <dbReference type="ARBA" id="ARBA00022679"/>
    </source>
</evidence>
<dbReference type="InterPro" id="IPR050087">
    <property type="entry name" value="AON_synthase_class-II"/>
</dbReference>
<dbReference type="PROSITE" id="PS00599">
    <property type="entry name" value="AA_TRANSFER_CLASS_2"/>
    <property type="match status" value="1"/>
</dbReference>
<keyword evidence="10" id="KW-1185">Reference proteome</keyword>
<dbReference type="GO" id="GO:0017059">
    <property type="term" value="C:serine palmitoyltransferase complex"/>
    <property type="evidence" value="ECO:0007669"/>
    <property type="project" value="TreeGrafter"/>
</dbReference>
<dbReference type="GO" id="GO:0046513">
    <property type="term" value="P:ceramide biosynthetic process"/>
    <property type="evidence" value="ECO:0007669"/>
    <property type="project" value="TreeGrafter"/>
</dbReference>
<dbReference type="InterPro" id="IPR015421">
    <property type="entry name" value="PyrdxlP-dep_Trfase_major"/>
</dbReference>
<dbReference type="GO" id="GO:0030170">
    <property type="term" value="F:pyridoxal phosphate binding"/>
    <property type="evidence" value="ECO:0007669"/>
    <property type="project" value="InterPro"/>
</dbReference>
<evidence type="ECO:0000256" key="1">
    <source>
        <dbReference type="ARBA" id="ARBA00001933"/>
    </source>
</evidence>
<reference evidence="9" key="1">
    <citation type="submission" date="2023-03" db="EMBL/GenBank/DDBJ databases">
        <title>Mating type loci evolution in Malassezia.</title>
        <authorList>
            <person name="Coelho M.A."/>
        </authorList>
    </citation>
    <scope>NUCLEOTIDE SEQUENCE</scope>
    <source>
        <strain evidence="9">CBS 14135</strain>
    </source>
</reference>
<dbReference type="Gene3D" id="3.40.640.10">
    <property type="entry name" value="Type I PLP-dependent aspartate aminotransferase-like (Major domain)"/>
    <property type="match status" value="1"/>
</dbReference>
<keyword evidence="5 7" id="KW-0663">Pyridoxal phosphate</keyword>
<name>A0AAF0ISU5_9BASI</name>
<evidence type="ECO:0000259" key="8">
    <source>
        <dbReference type="Pfam" id="PF00155"/>
    </source>
</evidence>
<keyword evidence="4 9" id="KW-0808">Transferase</keyword>
<evidence type="ECO:0000313" key="10">
    <source>
        <dbReference type="Proteomes" id="UP001216638"/>
    </source>
</evidence>
<sequence length="629" mass="70017">MAAGKGEAHARVEAAMNDDVGDGDIGKDTGLQHSEFGYCSNPAYRWKSVYDESQLEVSEEDSPSYMTVLSTYMCYIIIILFGHVRDYIGKRLYKSSFKNLLEQDGYAALNSDFDSFYTRRLKTRIDNCFERPVTGVCGRTVMTLDRETTDYCRSFHLTGGKTRALNISAYNYLGFAQSHGQCADMVEKGLDLYGITSGGTRLGAGYLDLQQQAERMVARFLHQEDAMLISMGYATNSTTIPAIAGPGTLILSDELNHTSLRAGVRLSGANIRTFKHASIDDLEEVLRETISQGQPRTHRPWKKIVLLIEGLYSMEGTIVDLPRVLELKKRYKFYLYVDEAHSIGALGPQGGGVCEYFGIDRSLVDIHMGTFTKSFGAVGGYVSGRKALIDRIRMANHSNVYAETMAPPVIVQIMSTLATMMQVGRNPADMALLPKWMTLSEDFANGVEGQHRLERLAFNARYLNHGLRKLGFIIWGSRDSPVVPLLIFQPGKMNSFSELMLRREWALPPSKRWEVADKEWNSASLTYANIEVEAAAGEEIPPRRPPIVVVIVAYPATPLISSRVRFCVSAAHTKQDIDDVLTACDEVGDVLRLKYANGGPGGRWSLDKIKQHAVELVAWNGKDFLPEPK</sequence>
<keyword evidence="9" id="KW-0012">Acyltransferase</keyword>
<dbReference type="AlphaFoldDB" id="A0AAF0ISU5"/>
<dbReference type="Proteomes" id="UP001216638">
    <property type="component" value="Chromosome 2"/>
</dbReference>
<dbReference type="InterPro" id="IPR004839">
    <property type="entry name" value="Aminotransferase_I/II_large"/>
</dbReference>
<dbReference type="PANTHER" id="PTHR13693:SF3">
    <property type="entry name" value="LD36009P"/>
    <property type="match status" value="1"/>
</dbReference>
<feature type="domain" description="Aminotransferase class I/classII large" evidence="8">
    <location>
        <begin position="165"/>
        <end position="503"/>
    </location>
</feature>
<comment type="similarity">
    <text evidence="2 7">Belongs to the class-II pyridoxal-phosphate-dependent aminotransferase family.</text>
</comment>
<dbReference type="SUPFAM" id="SSF53383">
    <property type="entry name" value="PLP-dependent transferases"/>
    <property type="match status" value="1"/>
</dbReference>
<dbReference type="InterPro" id="IPR015424">
    <property type="entry name" value="PyrdxlP-dep_Trfase"/>
</dbReference>
<dbReference type="CDD" id="cd06454">
    <property type="entry name" value="KBL_like"/>
    <property type="match status" value="1"/>
</dbReference>
<evidence type="ECO:0000256" key="6">
    <source>
        <dbReference type="ARBA" id="ARBA00048528"/>
    </source>
</evidence>
<proteinExistence type="inferred from homology"/>
<protein>
    <recommendedName>
        <fullName evidence="3">serine C-palmitoyltransferase</fullName>
        <ecNumber evidence="3">2.3.1.50</ecNumber>
    </recommendedName>
</protein>
<evidence type="ECO:0000256" key="7">
    <source>
        <dbReference type="RuleBase" id="RU003693"/>
    </source>
</evidence>
<dbReference type="Gene3D" id="3.90.1150.10">
    <property type="entry name" value="Aspartate Aminotransferase, domain 1"/>
    <property type="match status" value="2"/>
</dbReference>
<evidence type="ECO:0000256" key="2">
    <source>
        <dbReference type="ARBA" id="ARBA00008392"/>
    </source>
</evidence>
<dbReference type="EMBL" id="CP119952">
    <property type="protein sequence ID" value="WFC95313.1"/>
    <property type="molecule type" value="Genomic_DNA"/>
</dbReference>
<evidence type="ECO:0000256" key="5">
    <source>
        <dbReference type="ARBA" id="ARBA00022898"/>
    </source>
</evidence>
<dbReference type="GO" id="GO:0004758">
    <property type="term" value="F:serine C-palmitoyltransferase activity"/>
    <property type="evidence" value="ECO:0007669"/>
    <property type="project" value="UniProtKB-EC"/>
</dbReference>
<evidence type="ECO:0000256" key="3">
    <source>
        <dbReference type="ARBA" id="ARBA00013220"/>
    </source>
</evidence>
<dbReference type="PANTHER" id="PTHR13693">
    <property type="entry name" value="CLASS II AMINOTRANSFERASE/8-AMINO-7-OXONONANOATE SYNTHASE"/>
    <property type="match status" value="1"/>
</dbReference>
<dbReference type="Pfam" id="PF00155">
    <property type="entry name" value="Aminotran_1_2"/>
    <property type="match status" value="1"/>
</dbReference>
<gene>
    <name evidence="9" type="primary">LCB2</name>
    <name evidence="9" type="ORF">MBRA1_001960</name>
</gene>